<keyword evidence="3" id="KW-0520">NAD</keyword>
<dbReference type="EMBL" id="MKIO01000027">
    <property type="protein sequence ID" value="OLP55576.1"/>
    <property type="molecule type" value="Genomic_DNA"/>
</dbReference>
<accession>A0A1Q9AJX6</accession>
<dbReference type="OrthoDB" id="9792355at2"/>
<reference evidence="5 6" key="1">
    <citation type="submission" date="2016-09" db="EMBL/GenBank/DDBJ databases">
        <title>Rhizobium sp. nov., a novel species isolated from the rice rhizosphere.</title>
        <authorList>
            <person name="Zhao J."/>
            <person name="Zhang X."/>
        </authorList>
    </citation>
    <scope>NUCLEOTIDE SEQUENCE [LARGE SCALE GENOMIC DNA]</scope>
    <source>
        <strain evidence="5 6">MH17</strain>
    </source>
</reference>
<gene>
    <name evidence="5" type="ORF">BJF92_07800</name>
</gene>
<dbReference type="PRINTS" id="PR00081">
    <property type="entry name" value="GDHRDH"/>
</dbReference>
<comment type="caution">
    <text evidence="5">The sequence shown here is derived from an EMBL/GenBank/DDBJ whole genome shotgun (WGS) entry which is preliminary data.</text>
</comment>
<name>A0A1Q9AJX6_9HYPH</name>
<evidence type="ECO:0000256" key="2">
    <source>
        <dbReference type="ARBA" id="ARBA00023002"/>
    </source>
</evidence>
<feature type="domain" description="Ketoreductase" evidence="4">
    <location>
        <begin position="6"/>
        <end position="185"/>
    </location>
</feature>
<dbReference type="Proteomes" id="UP000186143">
    <property type="component" value="Unassembled WGS sequence"/>
</dbReference>
<dbReference type="Pfam" id="PF13561">
    <property type="entry name" value="adh_short_C2"/>
    <property type="match status" value="1"/>
</dbReference>
<dbReference type="PANTHER" id="PTHR24321">
    <property type="entry name" value="DEHYDROGENASES, SHORT CHAIN"/>
    <property type="match status" value="1"/>
</dbReference>
<dbReference type="InterPro" id="IPR020904">
    <property type="entry name" value="Sc_DH/Rdtase_CS"/>
</dbReference>
<comment type="similarity">
    <text evidence="1">Belongs to the short-chain dehydrogenases/reductases (SDR) family.</text>
</comment>
<sequence>MRFKDKIVLVTGGAGAIGSAAARRFLAEGAQVAIADLDGDKAAMLAKELGAEAAGFAVDVSDPAEVEAMVGAVVDRFGRIDVLFNNAGISGTVAPVHRLPLEDWNRIVGINLNGIFHVLRATLACMIAGKVQGAVVNMGSSMAGWDVLAGGAGYAATKHAVVGLTRIAALDSAPYGIRVNAICPGVIETRLGVPSMDEDAYQAGIRRFSDRIPLRRIGQPEDVAAAVAFLASDDARHVTGADWLIDGGQTLQSWANAPDEPAFPRYVDSPDSR</sequence>
<dbReference type="STRING" id="1672749.BJF92_07800"/>
<evidence type="ECO:0000313" key="6">
    <source>
        <dbReference type="Proteomes" id="UP000186143"/>
    </source>
</evidence>
<dbReference type="CDD" id="cd05233">
    <property type="entry name" value="SDR_c"/>
    <property type="match status" value="1"/>
</dbReference>
<dbReference type="RefSeq" id="WP_075634572.1">
    <property type="nucleotide sequence ID" value="NZ_MKIO01000027.1"/>
</dbReference>
<dbReference type="PANTHER" id="PTHR24321:SF8">
    <property type="entry name" value="ESTRADIOL 17-BETA-DEHYDROGENASE 8-RELATED"/>
    <property type="match status" value="1"/>
</dbReference>
<dbReference type="AlphaFoldDB" id="A0A1Q9AJX6"/>
<evidence type="ECO:0000256" key="1">
    <source>
        <dbReference type="ARBA" id="ARBA00006484"/>
    </source>
</evidence>
<dbReference type="GO" id="GO:0016491">
    <property type="term" value="F:oxidoreductase activity"/>
    <property type="evidence" value="ECO:0007669"/>
    <property type="project" value="UniProtKB-KW"/>
</dbReference>
<dbReference type="FunFam" id="3.40.50.720:FF:000084">
    <property type="entry name" value="Short-chain dehydrogenase reductase"/>
    <property type="match status" value="1"/>
</dbReference>
<organism evidence="5 6">
    <name type="scientific">Xaviernesmea rhizosphaerae</name>
    <dbReference type="NCBI Taxonomy" id="1672749"/>
    <lineage>
        <taxon>Bacteria</taxon>
        <taxon>Pseudomonadati</taxon>
        <taxon>Pseudomonadota</taxon>
        <taxon>Alphaproteobacteria</taxon>
        <taxon>Hyphomicrobiales</taxon>
        <taxon>Rhizobiaceae</taxon>
        <taxon>Rhizobium/Agrobacterium group</taxon>
        <taxon>Xaviernesmea</taxon>
    </lineage>
</organism>
<proteinExistence type="inferred from homology"/>
<dbReference type="InterPro" id="IPR036291">
    <property type="entry name" value="NAD(P)-bd_dom_sf"/>
</dbReference>
<evidence type="ECO:0000313" key="5">
    <source>
        <dbReference type="EMBL" id="OLP55576.1"/>
    </source>
</evidence>
<protein>
    <submittedName>
        <fullName evidence="5">Short-chain dehydrogenase</fullName>
    </submittedName>
</protein>
<keyword evidence="2" id="KW-0560">Oxidoreductase</keyword>
<dbReference type="SMART" id="SM00822">
    <property type="entry name" value="PKS_KR"/>
    <property type="match status" value="1"/>
</dbReference>
<dbReference type="SUPFAM" id="SSF51735">
    <property type="entry name" value="NAD(P)-binding Rossmann-fold domains"/>
    <property type="match status" value="1"/>
</dbReference>
<dbReference type="Gene3D" id="3.40.50.720">
    <property type="entry name" value="NAD(P)-binding Rossmann-like Domain"/>
    <property type="match status" value="1"/>
</dbReference>
<dbReference type="NCBIfam" id="NF005559">
    <property type="entry name" value="PRK07231.1"/>
    <property type="match status" value="1"/>
</dbReference>
<evidence type="ECO:0000259" key="4">
    <source>
        <dbReference type="SMART" id="SM00822"/>
    </source>
</evidence>
<dbReference type="PRINTS" id="PR00080">
    <property type="entry name" value="SDRFAMILY"/>
</dbReference>
<dbReference type="InterPro" id="IPR002347">
    <property type="entry name" value="SDR_fam"/>
</dbReference>
<dbReference type="InterPro" id="IPR057326">
    <property type="entry name" value="KR_dom"/>
</dbReference>
<evidence type="ECO:0000256" key="3">
    <source>
        <dbReference type="ARBA" id="ARBA00023027"/>
    </source>
</evidence>
<dbReference type="PROSITE" id="PS00061">
    <property type="entry name" value="ADH_SHORT"/>
    <property type="match status" value="1"/>
</dbReference>